<dbReference type="GO" id="GO:0016705">
    <property type="term" value="F:oxidoreductase activity, acting on paired donors, with incorporation or reduction of molecular oxygen"/>
    <property type="evidence" value="ECO:0007669"/>
    <property type="project" value="InterPro"/>
</dbReference>
<dbReference type="InterPro" id="IPR050121">
    <property type="entry name" value="Cytochrome_P450_monoxygenase"/>
</dbReference>
<gene>
    <name evidence="5" type="ORF">B0T16DRAFT_430708</name>
</gene>
<evidence type="ECO:0000256" key="3">
    <source>
        <dbReference type="ARBA" id="ARBA00023004"/>
    </source>
</evidence>
<dbReference type="Proteomes" id="UP001174936">
    <property type="component" value="Unassembled WGS sequence"/>
</dbReference>
<dbReference type="SUPFAM" id="SSF48264">
    <property type="entry name" value="Cytochrome P450"/>
    <property type="match status" value="1"/>
</dbReference>
<dbReference type="PANTHER" id="PTHR24305:SF168">
    <property type="entry name" value="P450, PUTATIVE (EUROFUNG)-RELATED"/>
    <property type="match status" value="1"/>
</dbReference>
<comment type="caution">
    <text evidence="5">The sequence shown here is derived from an EMBL/GenBank/DDBJ whole genome shotgun (WGS) entry which is preliminary data.</text>
</comment>
<feature type="binding site" description="axial binding residue" evidence="4">
    <location>
        <position position="361"/>
    </location>
    <ligand>
        <name>heme</name>
        <dbReference type="ChEBI" id="CHEBI:30413"/>
    </ligand>
    <ligandPart>
        <name>Fe</name>
        <dbReference type="ChEBI" id="CHEBI:18248"/>
    </ligandPart>
</feature>
<keyword evidence="3 4" id="KW-0408">Iron</keyword>
<dbReference type="Gene3D" id="1.10.630.10">
    <property type="entry name" value="Cytochrome P450"/>
    <property type="match status" value="2"/>
</dbReference>
<organism evidence="5 6">
    <name type="scientific">Cercophora newfieldiana</name>
    <dbReference type="NCBI Taxonomy" id="92897"/>
    <lineage>
        <taxon>Eukaryota</taxon>
        <taxon>Fungi</taxon>
        <taxon>Dikarya</taxon>
        <taxon>Ascomycota</taxon>
        <taxon>Pezizomycotina</taxon>
        <taxon>Sordariomycetes</taxon>
        <taxon>Sordariomycetidae</taxon>
        <taxon>Sordariales</taxon>
        <taxon>Lasiosphaeriaceae</taxon>
        <taxon>Cercophora</taxon>
    </lineage>
</organism>
<dbReference type="PRINTS" id="PR00385">
    <property type="entry name" value="P450"/>
</dbReference>
<dbReference type="AlphaFoldDB" id="A0AA39Y550"/>
<evidence type="ECO:0000313" key="5">
    <source>
        <dbReference type="EMBL" id="KAK0644685.1"/>
    </source>
</evidence>
<evidence type="ECO:0000256" key="2">
    <source>
        <dbReference type="ARBA" id="ARBA00022723"/>
    </source>
</evidence>
<dbReference type="InterPro" id="IPR036396">
    <property type="entry name" value="Cyt_P450_sf"/>
</dbReference>
<dbReference type="GO" id="GO:0020037">
    <property type="term" value="F:heme binding"/>
    <property type="evidence" value="ECO:0007669"/>
    <property type="project" value="InterPro"/>
</dbReference>
<dbReference type="PANTHER" id="PTHR24305">
    <property type="entry name" value="CYTOCHROME P450"/>
    <property type="match status" value="1"/>
</dbReference>
<reference evidence="5" key="1">
    <citation type="submission" date="2023-06" db="EMBL/GenBank/DDBJ databases">
        <title>Genome-scale phylogeny and comparative genomics of the fungal order Sordariales.</title>
        <authorList>
            <consortium name="Lawrence Berkeley National Laboratory"/>
            <person name="Hensen N."/>
            <person name="Bonometti L."/>
            <person name="Westerberg I."/>
            <person name="Brannstrom I.O."/>
            <person name="Guillou S."/>
            <person name="Cros-Aarteil S."/>
            <person name="Calhoun S."/>
            <person name="Haridas S."/>
            <person name="Kuo A."/>
            <person name="Mondo S."/>
            <person name="Pangilinan J."/>
            <person name="Riley R."/>
            <person name="Labutti K."/>
            <person name="Andreopoulos B."/>
            <person name="Lipzen A."/>
            <person name="Chen C."/>
            <person name="Yanf M."/>
            <person name="Daum C."/>
            <person name="Ng V."/>
            <person name="Clum A."/>
            <person name="Steindorff A."/>
            <person name="Ohm R."/>
            <person name="Martin F."/>
            <person name="Silar P."/>
            <person name="Natvig D."/>
            <person name="Lalanne C."/>
            <person name="Gautier V."/>
            <person name="Ament-Velasquez S.L."/>
            <person name="Kruys A."/>
            <person name="Hutchinson M.I."/>
            <person name="Powell A.J."/>
            <person name="Barry K."/>
            <person name="Miller A.N."/>
            <person name="Grigoriev I.V."/>
            <person name="Debuchy R."/>
            <person name="Gladieux P."/>
            <person name="Thoren M.H."/>
            <person name="Johannesson H."/>
        </authorList>
    </citation>
    <scope>NUCLEOTIDE SEQUENCE</scope>
    <source>
        <strain evidence="5">SMH2532-1</strain>
    </source>
</reference>
<sequence>MRGRCSSCSYRRGLPSSTLRHYFRLRHIPGPPLVGFSKWWLASSARRGRMHLDLYEAIEKYGPDLPFTRVGPQDIITGDPVFLRQIVNTHSLYQRSDWYTAMRFDPTRDNILSLRDDEMHTKHRAKLAPGYSGRDVGHLEPRVDRNILELINLLDRDYVSKGRVFDFGRKAQYFTMDVIADVAFGQAFGFVASDSDMYDYIGLLEKLMPTLIMNQVFPWVVDVMADAESEILVQVLAGSDTTATATAIRATTLHVITSPRVETRLRAEIAAAGVASRPWNTVISDAEARRLPYLQAVVKEGLRIFPPAVGLGSKSVPPAGDTYRGDAEEFRPERWLQAEGGKLREMEATLDLVFGTGRWQCLGRNVALMELNKIFVELLRRFELVVMKPGEPWHSRSAGLFTQNEFWLKGYRRG</sequence>
<evidence type="ECO:0000256" key="4">
    <source>
        <dbReference type="PIRSR" id="PIRSR602401-1"/>
    </source>
</evidence>
<dbReference type="InterPro" id="IPR002401">
    <property type="entry name" value="Cyt_P450_E_grp-I"/>
</dbReference>
<name>A0AA39Y550_9PEZI</name>
<keyword evidence="2 4" id="KW-0479">Metal-binding</keyword>
<evidence type="ECO:0000256" key="1">
    <source>
        <dbReference type="ARBA" id="ARBA00022617"/>
    </source>
</evidence>
<dbReference type="PRINTS" id="PR00463">
    <property type="entry name" value="EP450I"/>
</dbReference>
<dbReference type="GO" id="GO:0004497">
    <property type="term" value="F:monooxygenase activity"/>
    <property type="evidence" value="ECO:0007669"/>
    <property type="project" value="InterPro"/>
</dbReference>
<keyword evidence="6" id="KW-1185">Reference proteome</keyword>
<dbReference type="EMBL" id="JAULSV010000005">
    <property type="protein sequence ID" value="KAK0644685.1"/>
    <property type="molecule type" value="Genomic_DNA"/>
</dbReference>
<protein>
    <submittedName>
        <fullName evidence="5">Pisatin demethylase</fullName>
    </submittedName>
</protein>
<dbReference type="GO" id="GO:0005506">
    <property type="term" value="F:iron ion binding"/>
    <property type="evidence" value="ECO:0007669"/>
    <property type="project" value="InterPro"/>
</dbReference>
<keyword evidence="1 4" id="KW-0349">Heme</keyword>
<dbReference type="InterPro" id="IPR001128">
    <property type="entry name" value="Cyt_P450"/>
</dbReference>
<dbReference type="Pfam" id="PF00067">
    <property type="entry name" value="p450"/>
    <property type="match status" value="3"/>
</dbReference>
<accession>A0AA39Y550</accession>
<evidence type="ECO:0000313" key="6">
    <source>
        <dbReference type="Proteomes" id="UP001174936"/>
    </source>
</evidence>
<proteinExistence type="predicted"/>
<comment type="cofactor">
    <cofactor evidence="4">
        <name>heme</name>
        <dbReference type="ChEBI" id="CHEBI:30413"/>
    </cofactor>
</comment>